<proteinExistence type="predicted"/>
<dbReference type="EMBL" id="AGRJ01000222">
    <property type="protein sequence ID" value="EHO49496.1"/>
    <property type="molecule type" value="Genomic_DNA"/>
</dbReference>
<evidence type="ECO:0000313" key="2">
    <source>
        <dbReference type="Proteomes" id="UP000005025"/>
    </source>
</evidence>
<gene>
    <name evidence="1" type="ORF">HMPREF9104_02558</name>
</gene>
<dbReference type="AlphaFoldDB" id="H1LIW6"/>
<reference evidence="1 2" key="1">
    <citation type="submission" date="2011-09" db="EMBL/GenBank/DDBJ databases">
        <authorList>
            <person name="Weinstock G."/>
            <person name="Sodergren E."/>
            <person name="Clifton S."/>
            <person name="Fulton L."/>
            <person name="Fulton B."/>
            <person name="Courtney L."/>
            <person name="Fronick C."/>
            <person name="Harrison M."/>
            <person name="Strong C."/>
            <person name="Farmer C."/>
            <person name="Delahaunty K."/>
            <person name="Markovic C."/>
            <person name="Hall O."/>
            <person name="Minx P."/>
            <person name="Tomlinson C."/>
            <person name="Mitreva M."/>
            <person name="Hou S."/>
            <person name="Chen J."/>
            <person name="Wollam A."/>
            <person name="Pepin K.H."/>
            <person name="Johnson M."/>
            <person name="Bhonagiri V."/>
            <person name="Zhang X."/>
            <person name="Suruliraj S."/>
            <person name="Warren W."/>
            <person name="Chinwalla A."/>
            <person name="Mardis E.R."/>
            <person name="Wilson R.K."/>
        </authorList>
    </citation>
    <scope>NUCLEOTIDE SEQUENCE [LARGE SCALE GENOMIC DNA]</scope>
    <source>
        <strain evidence="1 2">F0435</strain>
    </source>
</reference>
<sequence length="51" mass="6210">MLRNKYQSERSKAVRDWSLSFLHQKSRAWNFWRRRLRCKSLLCGAVLINVT</sequence>
<comment type="caution">
    <text evidence="1">The sequence shown here is derived from an EMBL/GenBank/DDBJ whole genome shotgun (WGS) entry which is preliminary data.</text>
</comment>
<protein>
    <submittedName>
        <fullName evidence="1">Uncharacterized protein</fullName>
    </submittedName>
</protein>
<dbReference type="Proteomes" id="UP000005025">
    <property type="component" value="Unassembled WGS sequence"/>
</dbReference>
<name>H1LIW6_9LACO</name>
<evidence type="ECO:0000313" key="1">
    <source>
        <dbReference type="EMBL" id="EHO49496.1"/>
    </source>
</evidence>
<accession>H1LIW6</accession>
<dbReference type="HOGENOM" id="CLU_201139_1_0_9"/>
<organism evidence="1 2">
    <name type="scientific">Lentilactobacillus kisonensis F0435</name>
    <dbReference type="NCBI Taxonomy" id="797516"/>
    <lineage>
        <taxon>Bacteria</taxon>
        <taxon>Bacillati</taxon>
        <taxon>Bacillota</taxon>
        <taxon>Bacilli</taxon>
        <taxon>Lactobacillales</taxon>
        <taxon>Lactobacillaceae</taxon>
        <taxon>Lentilactobacillus</taxon>
    </lineage>
</organism>